<keyword evidence="6" id="KW-1185">Reference proteome</keyword>
<reference evidence="5" key="1">
    <citation type="submission" date="2020-08" db="EMBL/GenBank/DDBJ databases">
        <title>Genome public.</title>
        <authorList>
            <person name="Liu C."/>
            <person name="Sun Q."/>
        </authorList>
    </citation>
    <scope>NUCLEOTIDE SEQUENCE</scope>
    <source>
        <strain evidence="5">NSJ-31</strain>
    </source>
</reference>
<dbReference type="Gene3D" id="3.20.20.330">
    <property type="entry name" value="Homocysteine-binding-like domain"/>
    <property type="match status" value="1"/>
</dbReference>
<evidence type="ECO:0000256" key="3">
    <source>
        <dbReference type="PROSITE-ProRule" id="PRU00333"/>
    </source>
</evidence>
<dbReference type="PANTHER" id="PTHR11103">
    <property type="entry name" value="SLR1189 PROTEIN"/>
    <property type="match status" value="1"/>
</dbReference>
<proteinExistence type="predicted"/>
<keyword evidence="3" id="KW-0862">Zinc</keyword>
<accession>A0A926DXW7</accession>
<dbReference type="InterPro" id="IPR036589">
    <property type="entry name" value="HCY_dom_sf"/>
</dbReference>
<dbReference type="AlphaFoldDB" id="A0A926DXW7"/>
<protein>
    <submittedName>
        <fullName evidence="5">Homocysteine S-methyltransferase family protein</fullName>
    </submittedName>
</protein>
<gene>
    <name evidence="5" type="ORF">H8711_04175</name>
</gene>
<comment type="cofactor">
    <cofactor evidence="3">
        <name>Zn(2+)</name>
        <dbReference type="ChEBI" id="CHEBI:29105"/>
    </cofactor>
</comment>
<evidence type="ECO:0000256" key="1">
    <source>
        <dbReference type="ARBA" id="ARBA00022603"/>
    </source>
</evidence>
<dbReference type="Pfam" id="PF02574">
    <property type="entry name" value="S-methyl_trans"/>
    <property type="match status" value="1"/>
</dbReference>
<evidence type="ECO:0000256" key="2">
    <source>
        <dbReference type="ARBA" id="ARBA00022679"/>
    </source>
</evidence>
<name>A0A926DXW7_9FIRM</name>
<evidence type="ECO:0000313" key="5">
    <source>
        <dbReference type="EMBL" id="MBC8546131.1"/>
    </source>
</evidence>
<feature type="binding site" evidence="3">
    <location>
        <position position="204"/>
    </location>
    <ligand>
        <name>Zn(2+)</name>
        <dbReference type="ChEBI" id="CHEBI:29105"/>
    </ligand>
</feature>
<keyword evidence="3" id="KW-0479">Metal-binding</keyword>
<dbReference type="GO" id="GO:0046872">
    <property type="term" value="F:metal ion binding"/>
    <property type="evidence" value="ECO:0007669"/>
    <property type="project" value="UniProtKB-KW"/>
</dbReference>
<keyword evidence="2 3" id="KW-0808">Transferase</keyword>
<dbReference type="EMBL" id="JACRST010000004">
    <property type="protein sequence ID" value="MBC8546131.1"/>
    <property type="molecule type" value="Genomic_DNA"/>
</dbReference>
<feature type="domain" description="Hcy-binding" evidence="4">
    <location>
        <begin position="1"/>
        <end position="291"/>
    </location>
</feature>
<dbReference type="PANTHER" id="PTHR11103:SF18">
    <property type="entry name" value="SLR1189 PROTEIN"/>
    <property type="match status" value="1"/>
</dbReference>
<dbReference type="Proteomes" id="UP000653127">
    <property type="component" value="Unassembled WGS sequence"/>
</dbReference>
<organism evidence="5 6">
    <name type="scientific">Ligaoa zhengdingensis</name>
    <dbReference type="NCBI Taxonomy" id="2763658"/>
    <lineage>
        <taxon>Bacteria</taxon>
        <taxon>Bacillati</taxon>
        <taxon>Bacillota</taxon>
        <taxon>Clostridia</taxon>
        <taxon>Eubacteriales</taxon>
        <taxon>Oscillospiraceae</taxon>
        <taxon>Ligaoa</taxon>
    </lineage>
</organism>
<dbReference type="GO" id="GO:0032259">
    <property type="term" value="P:methylation"/>
    <property type="evidence" value="ECO:0007669"/>
    <property type="project" value="UniProtKB-KW"/>
</dbReference>
<keyword evidence="1 3" id="KW-0489">Methyltransferase</keyword>
<dbReference type="PROSITE" id="PS50970">
    <property type="entry name" value="HCY"/>
    <property type="match status" value="1"/>
</dbReference>
<feature type="binding site" evidence="3">
    <location>
        <position position="276"/>
    </location>
    <ligand>
        <name>Zn(2+)</name>
        <dbReference type="ChEBI" id="CHEBI:29105"/>
    </ligand>
</feature>
<feature type="binding site" evidence="3">
    <location>
        <position position="277"/>
    </location>
    <ligand>
        <name>Zn(2+)</name>
        <dbReference type="ChEBI" id="CHEBI:29105"/>
    </ligand>
</feature>
<evidence type="ECO:0000259" key="4">
    <source>
        <dbReference type="PROSITE" id="PS50970"/>
    </source>
</evidence>
<evidence type="ECO:0000313" key="6">
    <source>
        <dbReference type="Proteomes" id="UP000653127"/>
    </source>
</evidence>
<dbReference type="SUPFAM" id="SSF82282">
    <property type="entry name" value="Homocysteine S-methyltransferase"/>
    <property type="match status" value="1"/>
</dbReference>
<dbReference type="GO" id="GO:0008168">
    <property type="term" value="F:methyltransferase activity"/>
    <property type="evidence" value="ECO:0007669"/>
    <property type="project" value="UniProtKB-UniRule"/>
</dbReference>
<comment type="caution">
    <text evidence="5">The sequence shown here is derived from an EMBL/GenBank/DDBJ whole genome shotgun (WGS) entry which is preliminary data.</text>
</comment>
<dbReference type="InterPro" id="IPR003726">
    <property type="entry name" value="HCY_dom"/>
</dbReference>
<sequence>MEGALSERLKREYCLTFDGRVALAGLVSTEAGRDALAALWREYIDIARIYRLPFLATTPTRHANRERVAASRYDESILAENAAFLCSLRDQSRHEMYAGGLMGCKGDAYTGEGALNAGEARSFHAWQAGRLARAGLDFLYAGIMPTLPEALGMAQAMGDTGLPYFISFTLRPDGRLIDGTRLCDAIEQIDAAADPRPLCYLTNCIHPDRLYEALCQPFNRTAAVKERFWGIQANGSPLSFDELDGCAELQCSEPDRWAASMLRLHDEMGLKLFGGCCGTDARHLAAIARRIAKQP</sequence>